<evidence type="ECO:0000256" key="1">
    <source>
        <dbReference type="ARBA" id="ARBA00009477"/>
    </source>
</evidence>
<dbReference type="OrthoDB" id="369373at2"/>
<evidence type="ECO:0000313" key="4">
    <source>
        <dbReference type="EMBL" id="AHC16031.1"/>
    </source>
</evidence>
<feature type="domain" description="CusB-like beta-barrel" evidence="3">
    <location>
        <begin position="221"/>
        <end position="295"/>
    </location>
</feature>
<dbReference type="GO" id="GO:0015562">
    <property type="term" value="F:efflux transmembrane transporter activity"/>
    <property type="evidence" value="ECO:0007669"/>
    <property type="project" value="TreeGrafter"/>
</dbReference>
<comment type="similarity">
    <text evidence="1">Belongs to the membrane fusion protein (MFP) (TC 8.A.1) family.</text>
</comment>
<gene>
    <name evidence="4" type="ORF">L21SP2_2679</name>
</gene>
<dbReference type="Gene3D" id="2.40.30.170">
    <property type="match status" value="1"/>
</dbReference>
<dbReference type="Proteomes" id="UP000018680">
    <property type="component" value="Chromosome"/>
</dbReference>
<dbReference type="EMBL" id="CP006939">
    <property type="protein sequence ID" value="AHC16031.1"/>
    <property type="molecule type" value="Genomic_DNA"/>
</dbReference>
<reference evidence="4 5" key="1">
    <citation type="journal article" date="2015" name="Stand. Genomic Sci.">
        <title>Complete genome sequence and description of Salinispira pacifica gen. nov., sp. nov., a novel spirochaete isolated form a hypersaline microbial mat.</title>
        <authorList>
            <person name="Ben Hania W."/>
            <person name="Joseph M."/>
            <person name="Schumann P."/>
            <person name="Bunk B."/>
            <person name="Fiebig A."/>
            <person name="Sproer C."/>
            <person name="Klenk H.P."/>
            <person name="Fardeau M.L."/>
            <person name="Spring S."/>
        </authorList>
    </citation>
    <scope>NUCLEOTIDE SEQUENCE [LARGE SCALE GENOMIC DNA]</scope>
    <source>
        <strain evidence="4 5">L21-RPul-D2</strain>
    </source>
</reference>
<dbReference type="Gene3D" id="2.40.50.100">
    <property type="match status" value="1"/>
</dbReference>
<protein>
    <submittedName>
        <fullName evidence="4">Membrane-fusion protein</fullName>
    </submittedName>
</protein>
<dbReference type="HOGENOM" id="CLU_762685_0_0_12"/>
<dbReference type="Gene3D" id="2.40.420.20">
    <property type="match status" value="1"/>
</dbReference>
<evidence type="ECO:0000256" key="2">
    <source>
        <dbReference type="SAM" id="MobiDB-lite"/>
    </source>
</evidence>
<dbReference type="RefSeq" id="WP_024268929.1">
    <property type="nucleotide sequence ID" value="NC_023035.1"/>
</dbReference>
<dbReference type="GO" id="GO:1990281">
    <property type="term" value="C:efflux pump complex"/>
    <property type="evidence" value="ECO:0007669"/>
    <property type="project" value="TreeGrafter"/>
</dbReference>
<dbReference type="SUPFAM" id="SSF111369">
    <property type="entry name" value="HlyD-like secretion proteins"/>
    <property type="match status" value="1"/>
</dbReference>
<dbReference type="STRING" id="1307761.L21SP2_2679"/>
<dbReference type="Pfam" id="PF25954">
    <property type="entry name" value="Beta-barrel_RND_2"/>
    <property type="match status" value="1"/>
</dbReference>
<evidence type="ECO:0000259" key="3">
    <source>
        <dbReference type="Pfam" id="PF25954"/>
    </source>
</evidence>
<accession>V5WLR9</accession>
<name>V5WLR9_9SPIO</name>
<organism evidence="4 5">
    <name type="scientific">Salinispira pacifica</name>
    <dbReference type="NCBI Taxonomy" id="1307761"/>
    <lineage>
        <taxon>Bacteria</taxon>
        <taxon>Pseudomonadati</taxon>
        <taxon>Spirochaetota</taxon>
        <taxon>Spirochaetia</taxon>
        <taxon>Spirochaetales</taxon>
        <taxon>Spirochaetaceae</taxon>
        <taxon>Salinispira</taxon>
    </lineage>
</organism>
<sequence length="380" mass="41339">MKHRTQNIHGSVRLLQILALLIFPVLILSCSPAEDQDGSAGTQAGDSISRQSAPEDPPAVKTATIQEGRLRSSVFASGIIRGFEEVILRAVNPGIITEVNFELGERIRTGEVILQLDDHIADLNFRQLSREYDSALIDLESQRALYERGSISQSAYNQAQARVDGLAARLEQAGDALENTRISSPIEGRVADKAEGLIPGDRISAGTRLARVVNLQRLRVELSLGQDQIFLIQEGQEARIRISSPRGEILGEGFVQAVAAGSDPQTGSWKVIVEFDNPRPEILKAGMSAEVEIQSDVERLQPIVPTGALIREEVDSIFLLREGTAVKQQVEVLDQYGSMAAVRSAGNQIELPGQRVLISGLGNLNDGDPVRTEDRIAQMN</sequence>
<dbReference type="PANTHER" id="PTHR30469:SF15">
    <property type="entry name" value="HLYD FAMILY OF SECRETION PROTEINS"/>
    <property type="match status" value="1"/>
</dbReference>
<dbReference type="InterPro" id="IPR006143">
    <property type="entry name" value="RND_pump_MFP"/>
</dbReference>
<evidence type="ECO:0000313" key="5">
    <source>
        <dbReference type="Proteomes" id="UP000018680"/>
    </source>
</evidence>
<dbReference type="KEGG" id="slr:L21SP2_2679"/>
<dbReference type="AlphaFoldDB" id="V5WLR9"/>
<dbReference type="PROSITE" id="PS51257">
    <property type="entry name" value="PROKAR_LIPOPROTEIN"/>
    <property type="match status" value="1"/>
</dbReference>
<keyword evidence="5" id="KW-1185">Reference proteome</keyword>
<dbReference type="InterPro" id="IPR058792">
    <property type="entry name" value="Beta-barrel_RND_2"/>
</dbReference>
<feature type="compositionally biased region" description="Polar residues" evidence="2">
    <location>
        <begin position="39"/>
        <end position="52"/>
    </location>
</feature>
<proteinExistence type="inferred from homology"/>
<dbReference type="PANTHER" id="PTHR30469">
    <property type="entry name" value="MULTIDRUG RESISTANCE PROTEIN MDTA"/>
    <property type="match status" value="1"/>
</dbReference>
<dbReference type="Gene3D" id="1.10.287.470">
    <property type="entry name" value="Helix hairpin bin"/>
    <property type="match status" value="1"/>
</dbReference>
<feature type="region of interest" description="Disordered" evidence="2">
    <location>
        <begin position="37"/>
        <end position="63"/>
    </location>
</feature>
<dbReference type="NCBIfam" id="TIGR01730">
    <property type="entry name" value="RND_mfp"/>
    <property type="match status" value="1"/>
</dbReference>
<dbReference type="eggNOG" id="COG0845">
    <property type="taxonomic scope" value="Bacteria"/>
</dbReference>